<dbReference type="Pfam" id="PF00501">
    <property type="entry name" value="AMP-binding"/>
    <property type="match status" value="1"/>
</dbReference>
<dbReference type="Pfam" id="PF13193">
    <property type="entry name" value="AMP-binding_C"/>
    <property type="match status" value="1"/>
</dbReference>
<evidence type="ECO:0000256" key="4">
    <source>
        <dbReference type="ARBA" id="ARBA00022840"/>
    </source>
</evidence>
<comment type="catalytic activity">
    <reaction evidence="5">
        <text>2-succinylbenzoate + ATP + CoA = 2-succinylbenzoyl-CoA + AMP + diphosphate</text>
        <dbReference type="Rhea" id="RHEA:17009"/>
        <dbReference type="ChEBI" id="CHEBI:18325"/>
        <dbReference type="ChEBI" id="CHEBI:30616"/>
        <dbReference type="ChEBI" id="CHEBI:33019"/>
        <dbReference type="ChEBI" id="CHEBI:57287"/>
        <dbReference type="ChEBI" id="CHEBI:57364"/>
        <dbReference type="ChEBI" id="CHEBI:456215"/>
        <dbReference type="EC" id="6.2.1.26"/>
    </reaction>
</comment>
<name>A0ABT6H247_9BACI</name>
<accession>A0ABT6H247</accession>
<evidence type="ECO:0000256" key="1">
    <source>
        <dbReference type="ARBA" id="ARBA00022428"/>
    </source>
</evidence>
<dbReference type="Gene3D" id="3.30.300.30">
    <property type="match status" value="1"/>
</dbReference>
<comment type="pathway">
    <text evidence="5">Quinol/quinone metabolism; 1,4-dihydroxy-2-naphthoate biosynthesis; 1,4-dihydroxy-2-naphthoate from chorismate: step 5/7.</text>
</comment>
<organism evidence="8 9">
    <name type="scientific">Ectobacillus antri</name>
    <dbReference type="NCBI Taxonomy" id="2486280"/>
    <lineage>
        <taxon>Bacteria</taxon>
        <taxon>Bacillati</taxon>
        <taxon>Bacillota</taxon>
        <taxon>Bacilli</taxon>
        <taxon>Bacillales</taxon>
        <taxon>Bacillaceae</taxon>
        <taxon>Ectobacillus</taxon>
    </lineage>
</organism>
<feature type="domain" description="AMP-dependent synthetase/ligase" evidence="6">
    <location>
        <begin position="9"/>
        <end position="337"/>
    </location>
</feature>
<evidence type="ECO:0000313" key="8">
    <source>
        <dbReference type="EMBL" id="MDG5753479.1"/>
    </source>
</evidence>
<dbReference type="InterPro" id="IPR050237">
    <property type="entry name" value="ATP-dep_AMP-bd_enzyme"/>
</dbReference>
<evidence type="ECO:0000256" key="5">
    <source>
        <dbReference type="HAMAP-Rule" id="MF_00731"/>
    </source>
</evidence>
<evidence type="ECO:0000313" key="9">
    <source>
        <dbReference type="Proteomes" id="UP001218246"/>
    </source>
</evidence>
<dbReference type="PANTHER" id="PTHR43767">
    <property type="entry name" value="LONG-CHAIN-FATTY-ACID--COA LIGASE"/>
    <property type="match status" value="1"/>
</dbReference>
<protein>
    <recommendedName>
        <fullName evidence="5">2-succinylbenzoate--CoA ligase</fullName>
        <ecNumber evidence="5">6.2.1.26</ecNumber>
    </recommendedName>
    <alternativeName>
        <fullName evidence="5">o-succinylbenzoyl-CoA synthetase</fullName>
        <shortName evidence="5">OSB-CoA synthetase</shortName>
    </alternativeName>
</protein>
<feature type="domain" description="AMP-binding enzyme C-terminal" evidence="7">
    <location>
        <begin position="383"/>
        <end position="455"/>
    </location>
</feature>
<dbReference type="NCBIfam" id="NF002966">
    <property type="entry name" value="PRK03640.1"/>
    <property type="match status" value="1"/>
</dbReference>
<sequence length="466" mass="51825">MNSMPNWLRQRAFLTPNRTALAWGDNSLSFLQLYEQVVDIASKLTALGVKHGDHIGVLMKNSPDMVRVIHALVDIGAVAVLLNTRLAVEELEWQLQDADVRLLIADIPFLTNIPTYTLEQVKQAPSELYVSRTEFSLNETMTIIYTSGTTGNPKGVLLTYGNHWWSAVGSALNLGLQEQDCWLVCLPFFHVGGLSTLMKSVIYGMKVVLQENANATQLNEAIRRHEVTIISVVTKVLADMVRELGDSIYPDTLRCVLLGGGPAPRPLLEQCVQKQIPVYQTYGMTETSSQICTLTKDYMLEKIGSAGKPLYPCQLRIDGDSEGEILVKGPNVAAGYYKRPHTLKDGWLRTGDIGYLDDDGFLYVLDRRSDLIISGGENIYPAQIEEVLLSHPAVLEAGVVGQIDENWGQVPVAFVKAHAVTETELLQFCANKLARYKVPRRIIFQDSLPRGASNKLLRRELKKLCE</sequence>
<proteinExistence type="inferred from homology"/>
<dbReference type="InterPro" id="IPR010192">
    <property type="entry name" value="MenE"/>
</dbReference>
<dbReference type="InterPro" id="IPR025110">
    <property type="entry name" value="AMP-bd_C"/>
</dbReference>
<dbReference type="NCBIfam" id="TIGR01923">
    <property type="entry name" value="menE"/>
    <property type="match status" value="1"/>
</dbReference>
<gene>
    <name evidence="5" type="primary">menE</name>
    <name evidence="8" type="ORF">P6P90_05750</name>
</gene>
<dbReference type="InterPro" id="IPR000873">
    <property type="entry name" value="AMP-dep_synth/lig_dom"/>
</dbReference>
<comment type="caution">
    <text evidence="8">The sequence shown here is derived from an EMBL/GenBank/DDBJ whole genome shotgun (WGS) entry which is preliminary data.</text>
</comment>
<dbReference type="RefSeq" id="WP_278018000.1">
    <property type="nucleotide sequence ID" value="NZ_JARRRY010000002.1"/>
</dbReference>
<dbReference type="PANTHER" id="PTHR43767:SF1">
    <property type="entry name" value="NONRIBOSOMAL PEPTIDE SYNTHASE PES1 (EUROFUNG)-RELATED"/>
    <property type="match status" value="1"/>
</dbReference>
<comment type="similarity">
    <text evidence="5">Belongs to the ATP-dependent AMP-binding enzyme family. MenE subfamily.</text>
</comment>
<comment type="pathway">
    <text evidence="5">Quinol/quinone metabolism; menaquinone biosynthesis.</text>
</comment>
<evidence type="ECO:0000256" key="2">
    <source>
        <dbReference type="ARBA" id="ARBA00022598"/>
    </source>
</evidence>
<keyword evidence="3 5" id="KW-0547">Nucleotide-binding</keyword>
<evidence type="ECO:0000259" key="6">
    <source>
        <dbReference type="Pfam" id="PF00501"/>
    </source>
</evidence>
<dbReference type="GO" id="GO:0008756">
    <property type="term" value="F:o-succinylbenzoate-CoA ligase activity"/>
    <property type="evidence" value="ECO:0007669"/>
    <property type="project" value="UniProtKB-EC"/>
</dbReference>
<keyword evidence="9" id="KW-1185">Reference proteome</keyword>
<dbReference type="EC" id="6.2.1.26" evidence="5"/>
<dbReference type="HAMAP" id="MF_00731">
    <property type="entry name" value="MenE"/>
    <property type="match status" value="1"/>
</dbReference>
<dbReference type="PROSITE" id="PS00455">
    <property type="entry name" value="AMP_BINDING"/>
    <property type="match status" value="1"/>
</dbReference>
<dbReference type="SUPFAM" id="SSF56801">
    <property type="entry name" value="Acetyl-CoA synthetase-like"/>
    <property type="match status" value="1"/>
</dbReference>
<dbReference type="Proteomes" id="UP001218246">
    <property type="component" value="Unassembled WGS sequence"/>
</dbReference>
<keyword evidence="4 5" id="KW-0067">ATP-binding</keyword>
<dbReference type="CDD" id="cd05912">
    <property type="entry name" value="OSB_CoA_lg"/>
    <property type="match status" value="1"/>
</dbReference>
<keyword evidence="1 5" id="KW-0474">Menaquinone biosynthesis</keyword>
<evidence type="ECO:0000256" key="3">
    <source>
        <dbReference type="ARBA" id="ARBA00022741"/>
    </source>
</evidence>
<reference evidence="8 9" key="1">
    <citation type="submission" date="2023-04" db="EMBL/GenBank/DDBJ databases">
        <title>Ectobacillus antri isolated from activated sludge.</title>
        <authorList>
            <person name="Yan P."/>
            <person name="Liu X."/>
        </authorList>
    </citation>
    <scope>NUCLEOTIDE SEQUENCE [LARGE SCALE GENOMIC DNA]</scope>
    <source>
        <strain evidence="8 9">C18H</strain>
    </source>
</reference>
<dbReference type="InterPro" id="IPR042099">
    <property type="entry name" value="ANL_N_sf"/>
</dbReference>
<dbReference type="EMBL" id="JARULN010000003">
    <property type="protein sequence ID" value="MDG5753479.1"/>
    <property type="molecule type" value="Genomic_DNA"/>
</dbReference>
<dbReference type="InterPro" id="IPR045851">
    <property type="entry name" value="AMP-bd_C_sf"/>
</dbReference>
<comment type="function">
    <text evidence="5">Converts 2-succinylbenzoate (OSB) to 2-succinylbenzoyl-CoA (OSB-CoA).</text>
</comment>
<keyword evidence="2 5" id="KW-0436">Ligase</keyword>
<dbReference type="Gene3D" id="3.40.50.12780">
    <property type="entry name" value="N-terminal domain of ligase-like"/>
    <property type="match status" value="1"/>
</dbReference>
<evidence type="ECO:0000259" key="7">
    <source>
        <dbReference type="Pfam" id="PF13193"/>
    </source>
</evidence>
<dbReference type="InterPro" id="IPR020845">
    <property type="entry name" value="AMP-binding_CS"/>
</dbReference>